<dbReference type="InterPro" id="IPR050865">
    <property type="entry name" value="BEACH_Domain"/>
</dbReference>
<accession>A0A9W7L312</accession>
<dbReference type="GO" id="GO:0016020">
    <property type="term" value="C:membrane"/>
    <property type="evidence" value="ECO:0007669"/>
    <property type="project" value="TreeGrafter"/>
</dbReference>
<feature type="region of interest" description="Disordered" evidence="4">
    <location>
        <begin position="1080"/>
        <end position="1143"/>
    </location>
</feature>
<keyword evidence="2" id="KW-0677">Repeat</keyword>
<evidence type="ECO:0000259" key="6">
    <source>
        <dbReference type="PROSITE" id="PS51783"/>
    </source>
</evidence>
<feature type="region of interest" description="Disordered" evidence="4">
    <location>
        <begin position="2626"/>
        <end position="2685"/>
    </location>
</feature>
<dbReference type="GO" id="GO:0005829">
    <property type="term" value="C:cytosol"/>
    <property type="evidence" value="ECO:0007669"/>
    <property type="project" value="TreeGrafter"/>
</dbReference>
<dbReference type="CDD" id="cd06071">
    <property type="entry name" value="Beach"/>
    <property type="match status" value="1"/>
</dbReference>
<dbReference type="PANTHER" id="PTHR13743:SF112">
    <property type="entry name" value="BEACH DOMAIN-CONTAINING PROTEIN"/>
    <property type="match status" value="1"/>
</dbReference>
<keyword evidence="8" id="KW-1185">Reference proteome</keyword>
<dbReference type="InterPro" id="IPR023362">
    <property type="entry name" value="PH-BEACH_dom"/>
</dbReference>
<gene>
    <name evidence="7" type="ORF">TrCOL_g606</name>
</gene>
<dbReference type="SUPFAM" id="SSF50729">
    <property type="entry name" value="PH domain-like"/>
    <property type="match status" value="1"/>
</dbReference>
<dbReference type="InterPro" id="IPR011993">
    <property type="entry name" value="PH-like_dom_sf"/>
</dbReference>
<dbReference type="EMBL" id="BRYA01000584">
    <property type="protein sequence ID" value="GMI24428.1"/>
    <property type="molecule type" value="Genomic_DNA"/>
</dbReference>
<dbReference type="PROSITE" id="PS50197">
    <property type="entry name" value="BEACH"/>
    <property type="match status" value="1"/>
</dbReference>
<dbReference type="Pfam" id="PF20426">
    <property type="entry name" value="NBCH_WD40"/>
    <property type="match status" value="1"/>
</dbReference>
<dbReference type="InterPro" id="IPR001680">
    <property type="entry name" value="WD40_rpt"/>
</dbReference>
<dbReference type="Gene3D" id="2.130.10.10">
    <property type="entry name" value="YVTN repeat-like/Quinoprotein amine dehydrogenase"/>
    <property type="match status" value="2"/>
</dbReference>
<evidence type="ECO:0000313" key="8">
    <source>
        <dbReference type="Proteomes" id="UP001165065"/>
    </source>
</evidence>
<feature type="compositionally biased region" description="Basic and acidic residues" evidence="4">
    <location>
        <begin position="448"/>
        <end position="459"/>
    </location>
</feature>
<feature type="repeat" description="WD" evidence="3">
    <location>
        <begin position="3372"/>
        <end position="3414"/>
    </location>
</feature>
<comment type="caution">
    <text evidence="7">The sequence shown here is derived from an EMBL/GenBank/DDBJ whole genome shotgun (WGS) entry which is preliminary data.</text>
</comment>
<dbReference type="InterPro" id="IPR036372">
    <property type="entry name" value="BEACH_dom_sf"/>
</dbReference>
<dbReference type="InterPro" id="IPR000409">
    <property type="entry name" value="BEACH_dom"/>
</dbReference>
<feature type="region of interest" description="Disordered" evidence="4">
    <location>
        <begin position="448"/>
        <end position="473"/>
    </location>
</feature>
<feature type="compositionally biased region" description="Basic and acidic residues" evidence="4">
    <location>
        <begin position="2648"/>
        <end position="2663"/>
    </location>
</feature>
<dbReference type="PANTHER" id="PTHR13743">
    <property type="entry name" value="BEIGE/BEACH-RELATED"/>
    <property type="match status" value="1"/>
</dbReference>
<dbReference type="Pfam" id="PF02138">
    <property type="entry name" value="Beach"/>
    <property type="match status" value="1"/>
</dbReference>
<feature type="region of interest" description="Disordered" evidence="4">
    <location>
        <begin position="2164"/>
        <end position="2247"/>
    </location>
</feature>
<dbReference type="PROSITE" id="PS51783">
    <property type="entry name" value="PH_BEACH"/>
    <property type="match status" value="1"/>
</dbReference>
<protein>
    <submittedName>
        <fullName evidence="7">Uncharacterized protein</fullName>
    </submittedName>
</protein>
<feature type="region of interest" description="Disordered" evidence="4">
    <location>
        <begin position="1532"/>
        <end position="1553"/>
    </location>
</feature>
<dbReference type="GO" id="GO:0019901">
    <property type="term" value="F:protein kinase binding"/>
    <property type="evidence" value="ECO:0007669"/>
    <property type="project" value="TreeGrafter"/>
</dbReference>
<dbReference type="GO" id="GO:0008104">
    <property type="term" value="P:intracellular protein localization"/>
    <property type="evidence" value="ECO:0007669"/>
    <property type="project" value="TreeGrafter"/>
</dbReference>
<feature type="region of interest" description="Disordered" evidence="4">
    <location>
        <begin position="1414"/>
        <end position="1435"/>
    </location>
</feature>
<feature type="region of interest" description="Disordered" evidence="4">
    <location>
        <begin position="2561"/>
        <end position="2603"/>
    </location>
</feature>
<feature type="domain" description="BEACH" evidence="5">
    <location>
        <begin position="2846"/>
        <end position="3158"/>
    </location>
</feature>
<dbReference type="SUPFAM" id="SSF50978">
    <property type="entry name" value="WD40 repeat-like"/>
    <property type="match status" value="1"/>
</dbReference>
<evidence type="ECO:0000256" key="4">
    <source>
        <dbReference type="SAM" id="MobiDB-lite"/>
    </source>
</evidence>
<dbReference type="Gene3D" id="2.30.29.30">
    <property type="entry name" value="Pleckstrin-homology domain (PH domain)/Phosphotyrosine-binding domain (PTB)"/>
    <property type="match status" value="1"/>
</dbReference>
<dbReference type="Pfam" id="PF15787">
    <property type="entry name" value="DUF4704"/>
    <property type="match status" value="1"/>
</dbReference>
<dbReference type="InterPro" id="IPR036322">
    <property type="entry name" value="WD40_repeat_dom_sf"/>
</dbReference>
<dbReference type="SMART" id="SM01026">
    <property type="entry name" value="Beach"/>
    <property type="match status" value="1"/>
</dbReference>
<feature type="compositionally biased region" description="Acidic residues" evidence="4">
    <location>
        <begin position="2627"/>
        <end position="2637"/>
    </location>
</feature>
<feature type="compositionally biased region" description="Basic and acidic residues" evidence="4">
    <location>
        <begin position="1080"/>
        <end position="1090"/>
    </location>
</feature>
<reference evidence="8" key="1">
    <citation type="journal article" date="2023" name="Commun. Biol.">
        <title>Genome analysis of Parmales, the sister group of diatoms, reveals the evolutionary specialization of diatoms from phago-mixotrophs to photoautotrophs.</title>
        <authorList>
            <person name="Ban H."/>
            <person name="Sato S."/>
            <person name="Yoshikawa S."/>
            <person name="Yamada K."/>
            <person name="Nakamura Y."/>
            <person name="Ichinomiya M."/>
            <person name="Sato N."/>
            <person name="Blanc-Mathieu R."/>
            <person name="Endo H."/>
            <person name="Kuwata A."/>
            <person name="Ogata H."/>
        </authorList>
    </citation>
    <scope>NUCLEOTIDE SEQUENCE [LARGE SCALE GENOMIC DNA]</scope>
</reference>
<evidence type="ECO:0000313" key="7">
    <source>
        <dbReference type="EMBL" id="GMI24428.1"/>
    </source>
</evidence>
<dbReference type="InterPro" id="IPR031570">
    <property type="entry name" value="NBEA/BDCP_DUF4704"/>
</dbReference>
<proteinExistence type="predicted"/>
<dbReference type="OrthoDB" id="26681at2759"/>
<name>A0A9W7L312_9STRA</name>
<dbReference type="Gene3D" id="1.10.1540.10">
    <property type="entry name" value="BEACH domain"/>
    <property type="match status" value="1"/>
</dbReference>
<evidence type="ECO:0000256" key="2">
    <source>
        <dbReference type="ARBA" id="ARBA00022737"/>
    </source>
</evidence>
<dbReference type="SUPFAM" id="SSF81837">
    <property type="entry name" value="BEACH domain"/>
    <property type="match status" value="1"/>
</dbReference>
<evidence type="ECO:0000256" key="1">
    <source>
        <dbReference type="ARBA" id="ARBA00022574"/>
    </source>
</evidence>
<evidence type="ECO:0000256" key="3">
    <source>
        <dbReference type="PROSITE-ProRule" id="PRU00221"/>
    </source>
</evidence>
<evidence type="ECO:0000259" key="5">
    <source>
        <dbReference type="PROSITE" id="PS50197"/>
    </source>
</evidence>
<feature type="domain" description="BEACH-type PH" evidence="6">
    <location>
        <begin position="2707"/>
        <end position="2825"/>
    </location>
</feature>
<feature type="compositionally biased region" description="Polar residues" evidence="4">
    <location>
        <begin position="1105"/>
        <end position="1126"/>
    </location>
</feature>
<keyword evidence="1 3" id="KW-0853">WD repeat</keyword>
<sequence>MATPPDLQVLQLVVQQRPLAAYLAARPSLLTTSFRSIFLGQPGLKKEDLPYLISIIMPPVNTLSSPTSIPASLTTTHPSVPSFQAILNESLSNIESSFLRVEGNVDVLQFKMTSAATWSFLSFLPPEVICLFFSDSPPWMSPPKLPMPPPSYPLFYLVAPPTSTFVETVFSTFSDTILANPAPDTAWSHVAYFVIYLHRCLKAPTDSLKTPGFLHILRLLQSLIRKASTSRSCPHPLHYLISVCHTLVSKKEFLSDSRKLCFMSELSPWMSSPELHPWSDDEGETLGGRVKGLFLAIARHYAGNGDGDGLVGNNKKVVAEKSHVLTPELNLIYLHLHTAPPTYIPSLLELTSEMYGEDDKEEERMVSFTLTFFENEVFKCIEKGEPTSKPILACLKWIVDCVRVGSQGSKRIALSARIGGLPLCCDKCRKKKAQEKGGEELDMTVDEWGERRSERKSVERNNSTAIGDERRRGNRGGMRDALFVLFKEGGDATELAGELLTRIAVEGNVTVAKWAARDGKEWIDETIVMDGGSRYSSTASISSDGSQHEFQREYCGCFEEVCEARTMLEMLGTVWRRMTDKVIKEAQVHEEGTLPALSWMEKTAASVWDLSPEAGPWLRFFLHVQVGVVQGLTELVSNESGSRVNRDIKAGVVRTIGKVLGMVTPKTAGTNSIRGYSIPQDIFANPEAIKVMDLLHSSAYTELKPGVTRIVGEIADGGCDGMWLECVREMVGRDGIQNPKAISLFFARWDDGSMSLDAKIDVLNILEGYFNDKNSEAERNRSVVSRATLTDSGGGGLLSRMLSMYPNLPPSGLRAANSIIRNLGRQWINVPLVKRVFFMMRSNRGRDLEWLLEGVCGMAVKQYQPKQSFSHSGFLSGFHFSLPPNLLPHRGYALSLGVYINPPQSKRRGEEEEEMCLSWIGDGNGNELNIVLTPEPKRQFYRVKVRVRKAAGSLDSFVTFDELPLKMRTWYSLSVAHANLGTGPWLRSEVVVCVRRMGEDKGRTGLIRKLLPYTQWTKRAEGVACLLCPPSTRPPSDGVRMTYFKGSTTGVWLYRGAVTDEAAVQGVGEELRGGDECLRIIPGEQRDQRHPASQSPAPITRRASAPNSPVKNTSVPSPARRTTTLSPPRASAPRSMNAPSPAPLVHDSSVVRLPGTETSFSMSFTDALDCMGGLSCVFPLFAQIDQPTTIPAEDSIDYDCNPRLSLSLIKLVGDLVKSSSSSRSVMVERGGFELISYFLSSLDPRHMTSELLATIFDLEEASRQYPALHSSIVMELIANFKIWVYSPSEVQIELMDRMHASIQKSPQFAVCVRSEKSIQGLLESLHMLFWHSPPSIKRDNLHNSQTLPPVYRDRQRIHPVTKAVVGTRASGEDLNKIRNKVYSLVLTLLEIDREGKSKGVVEWVECRRGLGSIATADGGDDESGASSAERDPVTAPMWPITDEETRAIFHSLILADDNHDRKAKLELLGVLLHLSLNEINAIPLTRHILDGASQGFHFLMSMIGDVDEGIRIFVVLIFASISHNHYADPLTLYPPPQSPSRQPSKGMHGGGFNMYVPPPTLMRSMSGRALESLGVSSGLGQQSGSSSLYHSSSNLASSQQKLGGSFSESFSSSTHFYNPQATFAPVCASESVSSSSSVTFGSPSRKKVDSSAGASLASNAQKNIKNLGSSVSSFDNISSHSMYDTDSMQTPSSFASVIHVDPSRLSSLMPTILRWLDQRLEEFRPENVEMDENSEIGQLILDPDSTPPADDLVATAFVSIMFKTPTFAFYSLCLTMLESFGTPHNSKSVVRDAFNAFASKSKERIPQKRIADLLKSLEADIKARTSCNIRGSLDVEADVQSCELALRLTSGGHHFVAFDEFYAWYVTYFSNPDVDLSGVKNKRIIREASAFCQSVDYMRHIDIKQEVKINCLFNLLYVSQCHENCLKIASVGGWQEPLLRLLSTTVNITADGLRISDHVLQILMSIHVSMICSPNQSAASDAMGVLRDTMATFRIEGMHGRMERGKEWGMRLLSMICEELRVIKVKAKGNMDRAAGGGFDGNKRAPSNDTLNEILGVALEYIFVPHQLGNSAMTDDGVTGGRLTSTYLALNTQFRLVNVLVDMVSSIEDDAPKKTTGGDILSDTRGLLRAIVTSLEQLGIADVNTTSMKERNFTKSLLARVSEISRERDSVDTQGGLNGSERVSMEPLPFGSLEGERLSSASNVRSLPGTPKRMKSNERSPSLPKRESLAPPAPLHLTKQPEELPDLPAPSVVHRMIQNLSTLLQKKFQKSEQAIFVIVRLADLLRRHSISRVQSDEPVGEGDSGDDENGDTVRLEMGLGFFGCNLPSKSIVLLLNDLVSWYSEMIWQDLQLLKPTEINSYIRERSESTEFPSYVSYAPEDQEARRQEEILQITSSKDPTLLAISNGLRVDSSLLDWSCWESAFGENLEFSIRQETEAVISRLDEFGLSDYFTAKTLKKLTSINTLQMSYVQDFSEDLREKVFRLRVKDERKIHEAVRLRVRKVLKGRQRWKGILEELTNERGPWGQRKDSNDEFDVLSFWILDESKNEQGLQTKFKRNLRGSQHKMASALSRGRTGIVGDSGPKADAAETPPSSLGSSESSWNAMGLMNDLKKYQRRATQLHEIGVDDMDDMDGLQDDSMSLNPETIDSRDKELSSAEDSLKGKGSGNGKGRGKGKGLKKSMQQSLTVKNANNEIGNSNSSSADTSSAKVKHSFKNCFLVTTSGRTKGEIEIKGSSPYTVSFFAAGKAFQDDDLTAYRDGGNSWAWVNEPTTSTSFDVSSLLTMRFRRYQQQPLSLELSFNDNNSCIFAFDSQKSCKEFHRVVRYVCRPPLLRPYLGMKPMQVLLKTKSSFNRKWITRAWVSRDISTFDYILALNEVAGRSFGDLTQYPVFPWILKNYDSETIDLKDPKNYRDFRWPMGAQLEEKRKQLNERYQSLASVYNPNEAEDIRDILPPFHHGTHFSAPGFVIWYLMRIEPFTSLHLQLQGGKFDKPDRLFKSISSAYKSCLSNQGDVKELIPEFFFMPEFLENSNALDLGQTQSNEIINDVQLPRWAKSTEDFIRIHREALESEHVSKNIHHWIDLVFGYKSRPPSIAGGTGGSQACVDSCNVFFHLTYNDAVDLKRMKEEDTRLYETYLKQIENFGQAPSILFLRPHPVRSLVAFDTLVWPLVSQLPGIKPEFSKLREKESVNIPNSIVSWELGCTGGSLVYIMERKDSDCLITVDNDGVMGYHTFQSVEEDVRTPFRFVQDEACLKAASLFATARRAWAEDVNNDGGYGGSNKVVLKPNFIGFGNDRPPSTKQGGRKMGVNHDKRLIGRSLKDVLGGKGVGLGGHQVAVFSQDNNPALLFSCGHLDNSIQCNDLTSGRCVKRLSEHRDLVTCLCLSEAKKEEGGGGHLVSGSRDCTVIVWKIDTGVGGTIGVGGVVITPHLKLYGHDDAVTCISCVRELDLVVSASEDGSVIVHTLFGGRYTRTLGDGWGEGGEKERTDGIVGITWVGVSPKGNIATYSKQNRTLTMYSINGKKLRSRTDKHTLNAFAWSSDGSVLLAGGNLKLLLFFDARTLTLLEKIPHVVEFRSGGGEVGGRGAFLDGYCKETNAKPFDSPISSIRLCSAEDNLLVGLESGNMYCMNHEKGYLRKRLEKQLQSLGFF</sequence>
<dbReference type="Proteomes" id="UP001165065">
    <property type="component" value="Unassembled WGS sequence"/>
</dbReference>
<dbReference type="InterPro" id="IPR046851">
    <property type="entry name" value="NBCH_WD40"/>
</dbReference>
<dbReference type="PROSITE" id="PS50082">
    <property type="entry name" value="WD_REPEATS_2"/>
    <property type="match status" value="1"/>
</dbReference>
<organism evidence="7 8">
    <name type="scientific">Triparma columacea</name>
    <dbReference type="NCBI Taxonomy" id="722753"/>
    <lineage>
        <taxon>Eukaryota</taxon>
        <taxon>Sar</taxon>
        <taxon>Stramenopiles</taxon>
        <taxon>Ochrophyta</taxon>
        <taxon>Bolidophyceae</taxon>
        <taxon>Parmales</taxon>
        <taxon>Triparmaceae</taxon>
        <taxon>Triparma</taxon>
    </lineage>
</organism>
<dbReference type="SMART" id="SM00320">
    <property type="entry name" value="WD40"/>
    <property type="match status" value="3"/>
</dbReference>
<dbReference type="InterPro" id="IPR015943">
    <property type="entry name" value="WD40/YVTN_repeat-like_dom_sf"/>
</dbReference>